<dbReference type="Proteomes" id="UP000664303">
    <property type="component" value="Unassembled WGS sequence"/>
</dbReference>
<evidence type="ECO:0000256" key="2">
    <source>
        <dbReference type="ARBA" id="ARBA00023015"/>
    </source>
</evidence>
<keyword evidence="8" id="KW-1185">Reference proteome</keyword>
<dbReference type="RefSeq" id="WP_206562231.1">
    <property type="nucleotide sequence ID" value="NZ_JAFKCZ010000018.1"/>
</dbReference>
<keyword evidence="2" id="KW-0805">Transcription regulation</keyword>
<evidence type="ECO:0000259" key="6">
    <source>
        <dbReference type="Pfam" id="PF08281"/>
    </source>
</evidence>
<dbReference type="CDD" id="cd06171">
    <property type="entry name" value="Sigma70_r4"/>
    <property type="match status" value="1"/>
</dbReference>
<dbReference type="Gene3D" id="1.10.10.10">
    <property type="entry name" value="Winged helix-like DNA-binding domain superfamily/Winged helix DNA-binding domain"/>
    <property type="match status" value="1"/>
</dbReference>
<evidence type="ECO:0000313" key="8">
    <source>
        <dbReference type="Proteomes" id="UP000664303"/>
    </source>
</evidence>
<dbReference type="Pfam" id="PF08281">
    <property type="entry name" value="Sigma70_r4_2"/>
    <property type="match status" value="1"/>
</dbReference>
<accession>A0A939DI68</accession>
<feature type="domain" description="RNA polymerase sigma-70 region 2" evidence="5">
    <location>
        <begin position="18"/>
        <end position="84"/>
    </location>
</feature>
<dbReference type="InterPro" id="IPR036388">
    <property type="entry name" value="WH-like_DNA-bd_sf"/>
</dbReference>
<organism evidence="7 8">
    <name type="scientific">Parahaliea mediterranea</name>
    <dbReference type="NCBI Taxonomy" id="651086"/>
    <lineage>
        <taxon>Bacteria</taxon>
        <taxon>Pseudomonadati</taxon>
        <taxon>Pseudomonadota</taxon>
        <taxon>Gammaproteobacteria</taxon>
        <taxon>Cellvibrionales</taxon>
        <taxon>Halieaceae</taxon>
        <taxon>Parahaliea</taxon>
    </lineage>
</organism>
<dbReference type="InterPro" id="IPR007627">
    <property type="entry name" value="RNA_pol_sigma70_r2"/>
</dbReference>
<comment type="caution">
    <text evidence="7">The sequence shown here is derived from an EMBL/GenBank/DDBJ whole genome shotgun (WGS) entry which is preliminary data.</text>
</comment>
<keyword evidence="3" id="KW-0731">Sigma factor</keyword>
<protein>
    <submittedName>
        <fullName evidence="7">RNA polymerase sigma factor</fullName>
    </submittedName>
</protein>
<dbReference type="PANTHER" id="PTHR43133">
    <property type="entry name" value="RNA POLYMERASE ECF-TYPE SIGMA FACTO"/>
    <property type="match status" value="1"/>
</dbReference>
<dbReference type="GO" id="GO:0006352">
    <property type="term" value="P:DNA-templated transcription initiation"/>
    <property type="evidence" value="ECO:0007669"/>
    <property type="project" value="InterPro"/>
</dbReference>
<dbReference type="SUPFAM" id="SSF88946">
    <property type="entry name" value="Sigma2 domain of RNA polymerase sigma factors"/>
    <property type="match status" value="1"/>
</dbReference>
<feature type="domain" description="RNA polymerase sigma factor 70 region 4 type 2" evidence="6">
    <location>
        <begin position="119"/>
        <end position="169"/>
    </location>
</feature>
<dbReference type="InterPro" id="IPR039425">
    <property type="entry name" value="RNA_pol_sigma-70-like"/>
</dbReference>
<proteinExistence type="inferred from homology"/>
<dbReference type="GO" id="GO:0003677">
    <property type="term" value="F:DNA binding"/>
    <property type="evidence" value="ECO:0007669"/>
    <property type="project" value="InterPro"/>
</dbReference>
<evidence type="ECO:0000256" key="1">
    <source>
        <dbReference type="ARBA" id="ARBA00010641"/>
    </source>
</evidence>
<gene>
    <name evidence="7" type="ORF">JYP50_19445</name>
</gene>
<dbReference type="InterPro" id="IPR013325">
    <property type="entry name" value="RNA_pol_sigma_r2"/>
</dbReference>
<name>A0A939DI68_9GAMM</name>
<dbReference type="AlphaFoldDB" id="A0A939DI68"/>
<evidence type="ECO:0000256" key="3">
    <source>
        <dbReference type="ARBA" id="ARBA00023082"/>
    </source>
</evidence>
<dbReference type="GO" id="GO:0016987">
    <property type="term" value="F:sigma factor activity"/>
    <property type="evidence" value="ECO:0007669"/>
    <property type="project" value="UniProtKB-KW"/>
</dbReference>
<evidence type="ECO:0000256" key="4">
    <source>
        <dbReference type="ARBA" id="ARBA00023163"/>
    </source>
</evidence>
<evidence type="ECO:0000259" key="5">
    <source>
        <dbReference type="Pfam" id="PF04542"/>
    </source>
</evidence>
<dbReference type="InterPro" id="IPR014284">
    <property type="entry name" value="RNA_pol_sigma-70_dom"/>
</dbReference>
<dbReference type="EMBL" id="JAFKCZ010000018">
    <property type="protein sequence ID" value="MBN7798785.1"/>
    <property type="molecule type" value="Genomic_DNA"/>
</dbReference>
<keyword evidence="4" id="KW-0804">Transcription</keyword>
<dbReference type="PANTHER" id="PTHR43133:SF63">
    <property type="entry name" value="RNA POLYMERASE SIGMA FACTOR FECI-RELATED"/>
    <property type="match status" value="1"/>
</dbReference>
<reference evidence="7" key="1">
    <citation type="submission" date="2021-02" db="EMBL/GenBank/DDBJ databases">
        <title>PHA producing bacteria isolated from coastal sediment in Guangdong, Shenzhen.</title>
        <authorList>
            <person name="Zheng W."/>
            <person name="Yu S."/>
            <person name="Huang Y."/>
        </authorList>
    </citation>
    <scope>NUCLEOTIDE SEQUENCE</scope>
    <source>
        <strain evidence="7">TN14-10</strain>
    </source>
</reference>
<sequence>MAPPDAVLSDRDNLLERLFENNRQELCHYLRARYGSGPPDPEDAVQAAFLKLSQLDDLHRVRNPRAFLYRVARNALIDGRRRHQTRQSHLEAEWEEGDRDSAVCDPAHVLQGEQEAVVLESAIMNLDTRERDFLLLFRLHGLSYTEIARRSGMSRNGVKKVIARALAACEQALLESPPSKRDSQR</sequence>
<dbReference type="Gene3D" id="1.10.1740.10">
    <property type="match status" value="1"/>
</dbReference>
<dbReference type="InterPro" id="IPR013249">
    <property type="entry name" value="RNA_pol_sigma70_r4_t2"/>
</dbReference>
<dbReference type="InterPro" id="IPR013324">
    <property type="entry name" value="RNA_pol_sigma_r3/r4-like"/>
</dbReference>
<dbReference type="SUPFAM" id="SSF88659">
    <property type="entry name" value="Sigma3 and sigma4 domains of RNA polymerase sigma factors"/>
    <property type="match status" value="1"/>
</dbReference>
<dbReference type="NCBIfam" id="TIGR02937">
    <property type="entry name" value="sigma70-ECF"/>
    <property type="match status" value="1"/>
</dbReference>
<evidence type="ECO:0000313" key="7">
    <source>
        <dbReference type="EMBL" id="MBN7798785.1"/>
    </source>
</evidence>
<dbReference type="Pfam" id="PF04542">
    <property type="entry name" value="Sigma70_r2"/>
    <property type="match status" value="1"/>
</dbReference>
<comment type="similarity">
    <text evidence="1">Belongs to the sigma-70 factor family. ECF subfamily.</text>
</comment>